<feature type="transmembrane region" description="Helical" evidence="13">
    <location>
        <begin position="76"/>
        <end position="95"/>
    </location>
</feature>
<evidence type="ECO:0000256" key="13">
    <source>
        <dbReference type="SAM" id="Phobius"/>
    </source>
</evidence>
<dbReference type="Pfam" id="PF06736">
    <property type="entry name" value="TMEM175"/>
    <property type="match status" value="1"/>
</dbReference>
<organism evidence="14 17">
    <name type="scientific">Enterococcus gallinarum</name>
    <dbReference type="NCBI Taxonomy" id="1353"/>
    <lineage>
        <taxon>Bacteria</taxon>
        <taxon>Bacillati</taxon>
        <taxon>Bacillota</taxon>
        <taxon>Bacilli</taxon>
        <taxon>Lactobacillales</taxon>
        <taxon>Enterococcaceae</taxon>
        <taxon>Enterococcus</taxon>
    </lineage>
</organism>
<evidence type="ECO:0000256" key="12">
    <source>
        <dbReference type="ARBA" id="ARBA00034430"/>
    </source>
</evidence>
<evidence type="ECO:0000313" key="15">
    <source>
        <dbReference type="EMBL" id="QOG27884.1"/>
    </source>
</evidence>
<evidence type="ECO:0000256" key="7">
    <source>
        <dbReference type="ARBA" id="ARBA00022958"/>
    </source>
</evidence>
<proteinExistence type="inferred from homology"/>
<reference evidence="15 16" key="1">
    <citation type="submission" date="2020-03" db="EMBL/GenBank/DDBJ databases">
        <title>Characterization of ganglioside-mimicking enterococci.</title>
        <authorList>
            <person name="Patry R.T."/>
            <person name="Nothaft H."/>
            <person name="Bridger R."/>
            <person name="Shajahan A."/>
            <person name="Huynh S."/>
            <person name="Sanchez S."/>
            <person name="Azadi P."/>
            <person name="Cooper K."/>
            <person name="Miller W.G."/>
            <person name="Parker C.T."/>
            <person name="Wells L."/>
            <person name="Szymanski C.M."/>
        </authorList>
    </citation>
    <scope>NUCLEOTIDE SEQUENCE [LARGE SCALE GENOMIC DNA]</scope>
    <source>
        <strain evidence="15 16">EGM181</strain>
    </source>
</reference>
<keyword evidence="5 13" id="KW-0812">Transmembrane</keyword>
<dbReference type="GO" id="GO:0015252">
    <property type="term" value="F:proton channel activity"/>
    <property type="evidence" value="ECO:0007669"/>
    <property type="project" value="InterPro"/>
</dbReference>
<evidence type="ECO:0000256" key="11">
    <source>
        <dbReference type="ARBA" id="ARBA00023303"/>
    </source>
</evidence>
<evidence type="ECO:0000256" key="1">
    <source>
        <dbReference type="ARBA" id="ARBA00004141"/>
    </source>
</evidence>
<name>A0A2K3R000_ENTGA</name>
<evidence type="ECO:0000256" key="9">
    <source>
        <dbReference type="ARBA" id="ARBA00023065"/>
    </source>
</evidence>
<keyword evidence="6" id="KW-0631">Potassium channel</keyword>
<gene>
    <name evidence="15" type="ORF">EGM181_11735</name>
    <name evidence="14" type="ORF">QRX88_03770</name>
</gene>
<dbReference type="Proteomes" id="UP001241571">
    <property type="component" value="Unassembled WGS sequence"/>
</dbReference>
<dbReference type="PANTHER" id="PTHR31462:SF5">
    <property type="entry name" value="ENDOSOMAL_LYSOSOMAL PROTON CHANNEL TMEM175"/>
    <property type="match status" value="1"/>
</dbReference>
<evidence type="ECO:0000256" key="2">
    <source>
        <dbReference type="ARBA" id="ARBA00006920"/>
    </source>
</evidence>
<reference evidence="14 17" key="2">
    <citation type="submission" date="2023-06" db="EMBL/GenBank/DDBJ databases">
        <title>Acute promotion of culturable opportunistic pathogens and persistent increase of antibiotic resistance following antibiotic exposure in mouse gut microbiota.</title>
        <authorList>
            <person name="Li L."/>
            <person name="Wang B."/>
            <person name="Sun Y."/>
            <person name="Wang M."/>
            <person name="Xu H."/>
        </authorList>
    </citation>
    <scope>NUCLEOTIDE SEQUENCE [LARGE SCALE GENOMIC DNA]</scope>
    <source>
        <strain evidence="14 17">CRI2_2</strain>
    </source>
</reference>
<dbReference type="EMBL" id="JASUBT010000002">
    <property type="protein sequence ID" value="MDL4934837.1"/>
    <property type="molecule type" value="Genomic_DNA"/>
</dbReference>
<keyword evidence="9" id="KW-0406">Ion transport</keyword>
<feature type="transmembrane region" description="Helical" evidence="13">
    <location>
        <begin position="6"/>
        <end position="23"/>
    </location>
</feature>
<sequence length="192" mass="22449">MSKNRIEAFTDAVIAIVMTLLVLELHQPKNDTFQAFLGIEHQFIIYLISFVMLAIYWNNHHHLFQVAEHIDGWTLWANHLLILSLSLFPFVTSWVSQYPLSLAPQMLYGAVIFLTDFSYYLLGRALSRESQNNPTIRKLFQRYQKLTFTLFVNIVALLLGWLIHPLFVISLDSLVLLLWVIPEKKAERYLNQ</sequence>
<evidence type="ECO:0000313" key="16">
    <source>
        <dbReference type="Proteomes" id="UP000516696"/>
    </source>
</evidence>
<comment type="similarity">
    <text evidence="2">Belongs to the TMEM175 family.</text>
</comment>
<evidence type="ECO:0000256" key="5">
    <source>
        <dbReference type="ARBA" id="ARBA00022692"/>
    </source>
</evidence>
<evidence type="ECO:0000256" key="8">
    <source>
        <dbReference type="ARBA" id="ARBA00022989"/>
    </source>
</evidence>
<feature type="transmembrane region" description="Helical" evidence="13">
    <location>
        <begin position="107"/>
        <end position="126"/>
    </location>
</feature>
<evidence type="ECO:0000313" key="17">
    <source>
        <dbReference type="Proteomes" id="UP001241571"/>
    </source>
</evidence>
<feature type="transmembrane region" description="Helical" evidence="13">
    <location>
        <begin position="35"/>
        <end position="56"/>
    </location>
</feature>
<comment type="catalytic activity">
    <reaction evidence="12">
        <text>K(+)(in) = K(+)(out)</text>
        <dbReference type="Rhea" id="RHEA:29463"/>
        <dbReference type="ChEBI" id="CHEBI:29103"/>
    </reaction>
</comment>
<dbReference type="Proteomes" id="UP000516696">
    <property type="component" value="Chromosome"/>
</dbReference>
<dbReference type="PANTHER" id="PTHR31462">
    <property type="entry name" value="ENDOSOMAL/LYSOSOMAL POTASSIUM CHANNEL TMEM175"/>
    <property type="match status" value="1"/>
</dbReference>
<keyword evidence="7" id="KW-0630">Potassium</keyword>
<evidence type="ECO:0000256" key="10">
    <source>
        <dbReference type="ARBA" id="ARBA00023136"/>
    </source>
</evidence>
<comment type="subcellular location">
    <subcellularLocation>
        <location evidence="1">Membrane</location>
        <topology evidence="1">Multi-pass membrane protein</topology>
    </subcellularLocation>
</comment>
<dbReference type="GO" id="GO:0005267">
    <property type="term" value="F:potassium channel activity"/>
    <property type="evidence" value="ECO:0007669"/>
    <property type="project" value="UniProtKB-KW"/>
</dbReference>
<evidence type="ECO:0000313" key="14">
    <source>
        <dbReference type="EMBL" id="MDL4934837.1"/>
    </source>
</evidence>
<dbReference type="RefSeq" id="WP_081131650.1">
    <property type="nucleotide sequence ID" value="NZ_BSYC01000001.1"/>
</dbReference>
<dbReference type="EMBL" id="CP050485">
    <property type="protein sequence ID" value="QOG27884.1"/>
    <property type="molecule type" value="Genomic_DNA"/>
</dbReference>
<accession>A0A2K3R000</accession>
<feature type="transmembrane region" description="Helical" evidence="13">
    <location>
        <begin position="146"/>
        <end position="179"/>
    </location>
</feature>
<dbReference type="GeneID" id="93224676"/>
<evidence type="ECO:0000256" key="4">
    <source>
        <dbReference type="ARBA" id="ARBA00022538"/>
    </source>
</evidence>
<dbReference type="GO" id="GO:0016020">
    <property type="term" value="C:membrane"/>
    <property type="evidence" value="ECO:0007669"/>
    <property type="project" value="UniProtKB-SubCell"/>
</dbReference>
<evidence type="ECO:0000256" key="6">
    <source>
        <dbReference type="ARBA" id="ARBA00022826"/>
    </source>
</evidence>
<dbReference type="AlphaFoldDB" id="A0A2K3R000"/>
<evidence type="ECO:0000256" key="3">
    <source>
        <dbReference type="ARBA" id="ARBA00022448"/>
    </source>
</evidence>
<keyword evidence="10 13" id="KW-0472">Membrane</keyword>
<keyword evidence="4" id="KW-0633">Potassium transport</keyword>
<keyword evidence="11" id="KW-0407">Ion channel</keyword>
<dbReference type="InterPro" id="IPR010617">
    <property type="entry name" value="TMEM175-like"/>
</dbReference>
<keyword evidence="3" id="KW-0813">Transport</keyword>
<protein>
    <submittedName>
        <fullName evidence="15">DUF1211 domain-containing protein</fullName>
    </submittedName>
    <submittedName>
        <fullName evidence="14">TMEM175 family protein</fullName>
    </submittedName>
</protein>
<keyword evidence="8 13" id="KW-1133">Transmembrane helix</keyword>